<dbReference type="PROSITE" id="PS51645">
    <property type="entry name" value="PHR_CRY_ALPHA_BETA"/>
    <property type="match status" value="1"/>
</dbReference>
<dbReference type="InterPro" id="IPR036155">
    <property type="entry name" value="Crypto/Photolyase_N_sf"/>
</dbReference>
<dbReference type="InterPro" id="IPR014729">
    <property type="entry name" value="Rossmann-like_a/b/a_fold"/>
</dbReference>
<proteinExistence type="predicted"/>
<feature type="domain" description="Photolyase/cryptochrome alpha/beta" evidence="1">
    <location>
        <begin position="5"/>
        <end position="45"/>
    </location>
</feature>
<dbReference type="AlphaFoldDB" id="A0A455UEN1"/>
<dbReference type="SUPFAM" id="SSF52425">
    <property type="entry name" value="Cryptochrome/photolyase, N-terminal domain"/>
    <property type="match status" value="1"/>
</dbReference>
<dbReference type="Pfam" id="PF00875">
    <property type="entry name" value="DNA_photolyase"/>
    <property type="match status" value="1"/>
</dbReference>
<gene>
    <name evidence="2" type="ORF">HSBAA_59660</name>
</gene>
<evidence type="ECO:0000259" key="1">
    <source>
        <dbReference type="PROSITE" id="PS51645"/>
    </source>
</evidence>
<evidence type="ECO:0000313" key="3">
    <source>
        <dbReference type="Proteomes" id="UP000320231"/>
    </source>
</evidence>
<dbReference type="EMBL" id="AP019514">
    <property type="protein sequence ID" value="BBI64660.1"/>
    <property type="molecule type" value="Genomic_DNA"/>
</dbReference>
<protein>
    <recommendedName>
        <fullName evidence="1">Photolyase/cryptochrome alpha/beta domain-containing protein</fullName>
    </recommendedName>
</protein>
<evidence type="ECO:0000313" key="2">
    <source>
        <dbReference type="EMBL" id="BBI64660.1"/>
    </source>
</evidence>
<dbReference type="KEGG" id="hsr:HSBAA_59660"/>
<dbReference type="Gene3D" id="3.40.50.620">
    <property type="entry name" value="HUPs"/>
    <property type="match status" value="1"/>
</dbReference>
<sequence>MAQAPIQVVWFKRDLRIHDHAPLANVAAAGPMLPLFAIEPEQWQA</sequence>
<name>A0A455UEN1_9GAMM</name>
<dbReference type="Proteomes" id="UP000320231">
    <property type="component" value="Chromosome"/>
</dbReference>
<accession>A0A455UEN1</accession>
<reference evidence="2 3" key="1">
    <citation type="journal article" date="2019" name="Microbiol. Resour. Announc.">
        <title>Complete Genome Sequence of Halomonas sulfidaeris Strain Esulfide1 Isolated from a Metal Sulfide Rock at a Depth of 2,200 Meters, Obtained Using Nanopore Sequencing.</title>
        <authorList>
            <person name="Saito M."/>
            <person name="Nishigata A."/>
            <person name="Galipon J."/>
            <person name="Arakawa K."/>
        </authorList>
    </citation>
    <scope>NUCLEOTIDE SEQUENCE [LARGE SCALE GENOMIC DNA]</scope>
    <source>
        <strain evidence="2 3">ATCC BAA-803</strain>
    </source>
</reference>
<dbReference type="InterPro" id="IPR006050">
    <property type="entry name" value="DNA_photolyase_N"/>
</dbReference>
<organism evidence="2 3">
    <name type="scientific">Vreelandella sulfidaeris</name>
    <dbReference type="NCBI Taxonomy" id="115553"/>
    <lineage>
        <taxon>Bacteria</taxon>
        <taxon>Pseudomonadati</taxon>
        <taxon>Pseudomonadota</taxon>
        <taxon>Gammaproteobacteria</taxon>
        <taxon>Oceanospirillales</taxon>
        <taxon>Halomonadaceae</taxon>
        <taxon>Vreelandella</taxon>
    </lineage>
</organism>